<evidence type="ECO:0000259" key="3">
    <source>
        <dbReference type="Pfam" id="PF09832"/>
    </source>
</evidence>
<gene>
    <name evidence="4" type="ORF">ACFFJ2_14560</name>
</gene>
<keyword evidence="5" id="KW-1185">Reference proteome</keyword>
<feature type="region of interest" description="Disordered" evidence="1">
    <location>
        <begin position="161"/>
        <end position="183"/>
    </location>
</feature>
<sequence length="183" mass="19367">MKLARCARLVALTAAMALTAFSMRATAQEISDSHLKAAYAAIDAIAATNDFDAILPQAAQRLKAELIQQSPNMVELINATVDQKALELASRRADLEREAALAYARVFSEEDLSAITEFYTSPAGKKLLSDGPIVTREVLQAAEIWQRGLVRDLANAVGEQLQAASGAQAPAEGETGAEPGAGQ</sequence>
<evidence type="ECO:0000256" key="1">
    <source>
        <dbReference type="SAM" id="MobiDB-lite"/>
    </source>
</evidence>
<reference evidence="4 5" key="1">
    <citation type="submission" date="2024-09" db="EMBL/GenBank/DDBJ databases">
        <authorList>
            <person name="Sun Q."/>
            <person name="Mori K."/>
        </authorList>
    </citation>
    <scope>NUCLEOTIDE SEQUENCE [LARGE SCALE GENOMIC DNA]</scope>
    <source>
        <strain evidence="4 5">CCM 8543</strain>
    </source>
</reference>
<name>A0ABV6DAK2_9HYPH</name>
<organism evidence="4 5">
    <name type="scientific">Chelativorans intermedius</name>
    <dbReference type="NCBI Taxonomy" id="515947"/>
    <lineage>
        <taxon>Bacteria</taxon>
        <taxon>Pseudomonadati</taxon>
        <taxon>Pseudomonadota</taxon>
        <taxon>Alphaproteobacteria</taxon>
        <taxon>Hyphomicrobiales</taxon>
        <taxon>Phyllobacteriaceae</taxon>
        <taxon>Chelativorans</taxon>
    </lineage>
</organism>
<feature type="chain" id="PRO_5045965766" evidence="2">
    <location>
        <begin position="28"/>
        <end position="183"/>
    </location>
</feature>
<evidence type="ECO:0000256" key="2">
    <source>
        <dbReference type="SAM" id="SignalP"/>
    </source>
</evidence>
<dbReference type="EMBL" id="JBHLXD010000025">
    <property type="protein sequence ID" value="MFC0209625.1"/>
    <property type="molecule type" value="Genomic_DNA"/>
</dbReference>
<comment type="caution">
    <text evidence="4">The sequence shown here is derived from an EMBL/GenBank/DDBJ whole genome shotgun (WGS) entry which is preliminary data.</text>
</comment>
<keyword evidence="2" id="KW-0732">Signal</keyword>
<feature type="compositionally biased region" description="Low complexity" evidence="1">
    <location>
        <begin position="166"/>
        <end position="183"/>
    </location>
</feature>
<evidence type="ECO:0000313" key="5">
    <source>
        <dbReference type="Proteomes" id="UP001589755"/>
    </source>
</evidence>
<protein>
    <submittedName>
        <fullName evidence="4">DUF2059 domain-containing protein</fullName>
    </submittedName>
</protein>
<feature type="domain" description="DUF2059" evidence="3">
    <location>
        <begin position="94"/>
        <end position="151"/>
    </location>
</feature>
<dbReference type="Proteomes" id="UP001589755">
    <property type="component" value="Unassembled WGS sequence"/>
</dbReference>
<dbReference type="InterPro" id="IPR018637">
    <property type="entry name" value="DUF2059"/>
</dbReference>
<dbReference type="RefSeq" id="WP_261522350.1">
    <property type="nucleotide sequence ID" value="NZ_JAODNW010000025.1"/>
</dbReference>
<dbReference type="Pfam" id="PF09832">
    <property type="entry name" value="DUF2059"/>
    <property type="match status" value="1"/>
</dbReference>
<feature type="signal peptide" evidence="2">
    <location>
        <begin position="1"/>
        <end position="27"/>
    </location>
</feature>
<accession>A0ABV6DAK2</accession>
<evidence type="ECO:0000313" key="4">
    <source>
        <dbReference type="EMBL" id="MFC0209625.1"/>
    </source>
</evidence>
<proteinExistence type="predicted"/>